<evidence type="ECO:0000256" key="1">
    <source>
        <dbReference type="ARBA" id="ARBA00022741"/>
    </source>
</evidence>
<dbReference type="SUPFAM" id="SSF52540">
    <property type="entry name" value="P-loop containing nucleoside triphosphate hydrolases"/>
    <property type="match status" value="1"/>
</dbReference>
<dbReference type="PANTHER" id="PTHR42798:SF2">
    <property type="entry name" value="ABC TRANSPORTER ATP-BINDING PROTEIN MG467-RELATED"/>
    <property type="match status" value="1"/>
</dbReference>
<organism evidence="4 5">
    <name type="scientific">Chlamydia ibidis 10-1398/6</name>
    <dbReference type="NCBI Taxonomy" id="1046581"/>
    <lineage>
        <taxon>Bacteria</taxon>
        <taxon>Pseudomonadati</taxon>
        <taxon>Chlamydiota</taxon>
        <taxon>Chlamydiia</taxon>
        <taxon>Chlamydiales</taxon>
        <taxon>Chlamydiaceae</taxon>
        <taxon>Chlamydia/Chlamydophila group</taxon>
        <taxon>Chlamydia</taxon>
    </lineage>
</organism>
<accession>A0ABP2XDU2</accession>
<dbReference type="PANTHER" id="PTHR42798">
    <property type="entry name" value="LIPOPROTEIN-RELEASING SYSTEM ATP-BINDING PROTEIN LOLD"/>
    <property type="match status" value="1"/>
</dbReference>
<name>A0ABP2XDU2_9CHLA</name>
<dbReference type="Pfam" id="PF00005">
    <property type="entry name" value="ABC_tran"/>
    <property type="match status" value="1"/>
</dbReference>
<reference evidence="4 5" key="1">
    <citation type="submission" date="2013-07" db="EMBL/GenBank/DDBJ databases">
        <title>Isolation of a new Chlamydia species from the feral Sacred Ibis (Threskiornis aethiopicus): Chlamydia ibidis.</title>
        <authorList>
            <person name="Vorimore F."/>
            <person name="Hsia R.-C."/>
            <person name="Huot-Creasy H."/>
            <person name="Bastian S."/>
            <person name="Deruyter L."/>
            <person name="Passet A."/>
            <person name="Sachse K."/>
            <person name="Bavoil P."/>
            <person name="Myers G."/>
            <person name="Laroucau K."/>
        </authorList>
    </citation>
    <scope>NUCLEOTIDE SEQUENCE [LARGE SCALE GENOMIC DNA]</scope>
    <source>
        <strain evidence="4 5">10-1398/6</strain>
    </source>
</reference>
<keyword evidence="1" id="KW-0547">Nucleotide-binding</keyword>
<evidence type="ECO:0000313" key="4">
    <source>
        <dbReference type="EMBL" id="EQM62553.1"/>
    </source>
</evidence>
<keyword evidence="2" id="KW-0067">ATP-binding</keyword>
<dbReference type="InterPro" id="IPR003593">
    <property type="entry name" value="AAA+_ATPase"/>
</dbReference>
<keyword evidence="5" id="KW-1185">Reference proteome</keyword>
<dbReference type="InterPro" id="IPR003439">
    <property type="entry name" value="ABC_transporter-like_ATP-bd"/>
</dbReference>
<dbReference type="PROSITE" id="PS50893">
    <property type="entry name" value="ABC_TRANSPORTER_2"/>
    <property type="match status" value="1"/>
</dbReference>
<dbReference type="RefSeq" id="WP_021119552.1">
    <property type="nucleotide sequence ID" value="NZ_APJW01000002.1"/>
</dbReference>
<dbReference type="Proteomes" id="UP000016064">
    <property type="component" value="Unassembled WGS sequence"/>
</dbReference>
<gene>
    <name evidence="4" type="ORF">H359_0597</name>
</gene>
<comment type="caution">
    <text evidence="4">The sequence shown here is derived from an EMBL/GenBank/DDBJ whole genome shotgun (WGS) entry which is preliminary data.</text>
</comment>
<evidence type="ECO:0000313" key="5">
    <source>
        <dbReference type="Proteomes" id="UP000016064"/>
    </source>
</evidence>
<dbReference type="SMART" id="SM00382">
    <property type="entry name" value="AAA"/>
    <property type="match status" value="1"/>
</dbReference>
<dbReference type="EMBL" id="APJW01000002">
    <property type="protein sequence ID" value="EQM62553.1"/>
    <property type="molecule type" value="Genomic_DNA"/>
</dbReference>
<dbReference type="InterPro" id="IPR027417">
    <property type="entry name" value="P-loop_NTPase"/>
</dbReference>
<evidence type="ECO:0000259" key="3">
    <source>
        <dbReference type="PROSITE" id="PS50893"/>
    </source>
</evidence>
<evidence type="ECO:0000256" key="2">
    <source>
        <dbReference type="ARBA" id="ARBA00022840"/>
    </source>
</evidence>
<feature type="domain" description="ABC transporter" evidence="3">
    <location>
        <begin position="5"/>
        <end position="222"/>
    </location>
</feature>
<protein>
    <submittedName>
        <fullName evidence="4">ABC transporter family protein</fullName>
    </submittedName>
</protein>
<proteinExistence type="predicted"/>
<sequence length="223" mass="24549">MPPLIEAINISKNVSHLGRELEILKSISINLYPGETVAITGASGNGKSTLLHLLGLLDAPSSGKLNFLGKPRECYDLARFRNEHIGFIFQNFYLLDDDSVLHNVLMPASIARKDTRKGSYAYERAEYLINLVGLSHKIYSRCSYLSGGEKQRTAIARALVNSPSILLADEPSGNLDFETSEYIHNLLISQASDTCGVLIVTHNKQLAKQCSREAILQNGSLVF</sequence>
<dbReference type="Gene3D" id="3.40.50.300">
    <property type="entry name" value="P-loop containing nucleotide triphosphate hydrolases"/>
    <property type="match status" value="1"/>
</dbReference>